<dbReference type="Proteomes" id="UP001177003">
    <property type="component" value="Chromosome 7"/>
</dbReference>
<feature type="region of interest" description="Disordered" evidence="1">
    <location>
        <begin position="186"/>
        <end position="216"/>
    </location>
</feature>
<gene>
    <name evidence="3" type="ORF">LSALG_LOCUS31803</name>
</gene>
<name>A0AA36EE02_LACSI</name>
<accession>A0AA36EE02</accession>
<evidence type="ECO:0000256" key="1">
    <source>
        <dbReference type="SAM" id="MobiDB-lite"/>
    </source>
</evidence>
<dbReference type="EMBL" id="OX465083">
    <property type="protein sequence ID" value="CAI9292753.1"/>
    <property type="molecule type" value="Genomic_DNA"/>
</dbReference>
<protein>
    <recommendedName>
        <fullName evidence="2">Transposase (putative) gypsy type domain-containing protein</fullName>
    </recommendedName>
</protein>
<dbReference type="Pfam" id="PF04195">
    <property type="entry name" value="Transposase_28"/>
    <property type="match status" value="1"/>
</dbReference>
<sequence>MTSPPGIVPSATEYQHLESTYGLSSLDGVEFPSSGSSIMSPPPRKLGIYQKVIRLPLTDFQEEVLQKDGYSVQMLTPNIVNNVVAFEMICRTNGYLPDYFVFKYFFRFCCIGDKYTFFVRQRGHTLVPDGRTPKLLPQGYGGVVANVGLDTKSSEDDHVVIGEHVCVDKVVAESGGDVEEFLEGCGSERASADNDSVGDGKGGGGGRDPFTGAPCS</sequence>
<proteinExistence type="predicted"/>
<dbReference type="AlphaFoldDB" id="A0AA36EE02"/>
<reference evidence="3" key="1">
    <citation type="submission" date="2023-04" db="EMBL/GenBank/DDBJ databases">
        <authorList>
            <person name="Vijverberg K."/>
            <person name="Xiong W."/>
            <person name="Schranz E."/>
        </authorList>
    </citation>
    <scope>NUCLEOTIDE SEQUENCE</scope>
</reference>
<evidence type="ECO:0000259" key="2">
    <source>
        <dbReference type="Pfam" id="PF04195"/>
    </source>
</evidence>
<keyword evidence="4" id="KW-1185">Reference proteome</keyword>
<evidence type="ECO:0000313" key="3">
    <source>
        <dbReference type="EMBL" id="CAI9292753.1"/>
    </source>
</evidence>
<dbReference type="InterPro" id="IPR007321">
    <property type="entry name" value="Transposase_28"/>
</dbReference>
<feature type="domain" description="Transposase (putative) gypsy type" evidence="2">
    <location>
        <begin position="53"/>
        <end position="109"/>
    </location>
</feature>
<evidence type="ECO:0000313" key="4">
    <source>
        <dbReference type="Proteomes" id="UP001177003"/>
    </source>
</evidence>
<organism evidence="3 4">
    <name type="scientific">Lactuca saligna</name>
    <name type="common">Willowleaf lettuce</name>
    <dbReference type="NCBI Taxonomy" id="75948"/>
    <lineage>
        <taxon>Eukaryota</taxon>
        <taxon>Viridiplantae</taxon>
        <taxon>Streptophyta</taxon>
        <taxon>Embryophyta</taxon>
        <taxon>Tracheophyta</taxon>
        <taxon>Spermatophyta</taxon>
        <taxon>Magnoliopsida</taxon>
        <taxon>eudicotyledons</taxon>
        <taxon>Gunneridae</taxon>
        <taxon>Pentapetalae</taxon>
        <taxon>asterids</taxon>
        <taxon>campanulids</taxon>
        <taxon>Asterales</taxon>
        <taxon>Asteraceae</taxon>
        <taxon>Cichorioideae</taxon>
        <taxon>Cichorieae</taxon>
        <taxon>Lactucinae</taxon>
        <taxon>Lactuca</taxon>
    </lineage>
</organism>